<evidence type="ECO:0000256" key="3">
    <source>
        <dbReference type="ARBA" id="ARBA00022679"/>
    </source>
</evidence>
<dbReference type="PANTHER" id="PTHR47763">
    <property type="entry name" value="ALPHA-PROTEIN KINASE VWKA"/>
    <property type="match status" value="1"/>
</dbReference>
<dbReference type="Pfam" id="PF25106">
    <property type="entry name" value="VWA_4"/>
    <property type="match status" value="1"/>
</dbReference>
<accession>A0ABD3NQV7</accession>
<keyword evidence="6" id="KW-0677">Repeat</keyword>
<keyword evidence="8" id="KW-0833">Ubl conjugation pathway</keyword>
<dbReference type="SUPFAM" id="SSF57850">
    <property type="entry name" value="RING/U-box"/>
    <property type="match status" value="1"/>
</dbReference>
<evidence type="ECO:0000259" key="10">
    <source>
        <dbReference type="PROSITE" id="PS51873"/>
    </source>
</evidence>
<dbReference type="EMBL" id="JALLAZ020001286">
    <property type="protein sequence ID" value="KAL3777476.1"/>
    <property type="molecule type" value="Genomic_DNA"/>
</dbReference>
<keyword evidence="4" id="KW-0479">Metal-binding</keyword>
<keyword evidence="5" id="KW-0732">Signal</keyword>
<dbReference type="InterPro" id="IPR052969">
    <property type="entry name" value="Thr-specific_kinase-like"/>
</dbReference>
<dbReference type="Proteomes" id="UP001530315">
    <property type="component" value="Unassembled WGS sequence"/>
</dbReference>
<dbReference type="CDD" id="cd22584">
    <property type="entry name" value="Rcat_RBR_unk"/>
    <property type="match status" value="1"/>
</dbReference>
<sequence length="936" mass="104709">MANQQPPRPTLQTALTPNSVDVCIIADKTGSMSSYLRTLGTSLPEIISMIPLCDSVDKVGVFAYGDYCDKEVTKWSGWKTNVKELMPFVEELNANGGGDTPEAAKTAIRDMIANITKDTKIIFYTDAPPHLDVPSHATGNAAMEKEALGDDFDWIALCTRLESAGGECWFIVPSYIDDASRRMYSYMSSVTGGKTLAIPSTSVEIISKTTIGILLSIMGHSYDFAEVSEFKFTPDSSFCPPQLEDHLLRGQLSVLDNVLIESACQVNDAGQQLLKKFKTHPEFKDKVYGVFENILVPSRIKALTYNSMFGGVWRAICSDRLDPRRLEMLNKLSAVISAMGELDKELMKTFVEESYNQEAEIEIIINAVADYDRVPAVQYFGDSLDSKQILAITRSCDAKSLHQLGGILRNLVIVNSGGIPLKLSDMDFFCCLPSLASHGIMFSHRSSLVLAMLVVYTEAEMLMEKALRLLNSRKGKWLRQDQSENFSYGFTKFALSVQKKMEALDASNGLLTEAEFDMYTKLHEIWGYKINENTCLSVETPFSSKKTKRPDHKIPCRRCKKRRSFTLFNKERICGMCLTDSAFTCWDPTDSDPTKSYWCECSVCAAHYAVEYVAGLNVKPKCHFCRFENGNAPVVQCVSCHNKFVNCLPDIGKGDDWKCPICVVEKPAAHMDSVSIKEYVGGLDDIFAAKSLWAAKDLKISDVTFPTLWKNKPVLNVENLRADVAMWVSSEKAELGTCMFCFDDMNKNRLSSMCFRKKCSSRACVECLKGWYGIPKPGCVVNICNLKCAFCREDPSVKVLRNYNTQLCAIKDMPTEWLHEYVYAWCVRCYKIKKYMDRECTGGDAGPGPTNFVCEDCADVPVFDSDVRCRGCPSCGVMVEKMSGCDHITCICNAHWCFACGELSTEGDIYKHMSIKHGGYGGYNEDYYEDESDGEY</sequence>
<evidence type="ECO:0000313" key="12">
    <source>
        <dbReference type="Proteomes" id="UP001530315"/>
    </source>
</evidence>
<evidence type="ECO:0000256" key="7">
    <source>
        <dbReference type="ARBA" id="ARBA00022771"/>
    </source>
</evidence>
<evidence type="ECO:0000256" key="9">
    <source>
        <dbReference type="ARBA" id="ARBA00022833"/>
    </source>
</evidence>
<dbReference type="Pfam" id="PF26200">
    <property type="entry name" value="Rcat_RNF216"/>
    <property type="match status" value="1"/>
</dbReference>
<comment type="subcellular location">
    <subcellularLocation>
        <location evidence="1">Secreted</location>
    </subcellularLocation>
</comment>
<evidence type="ECO:0000256" key="5">
    <source>
        <dbReference type="ARBA" id="ARBA00022729"/>
    </source>
</evidence>
<dbReference type="PANTHER" id="PTHR47763:SF1">
    <property type="entry name" value="DUF659 DOMAIN-CONTAINING PROTEIN"/>
    <property type="match status" value="1"/>
</dbReference>
<evidence type="ECO:0000256" key="8">
    <source>
        <dbReference type="ARBA" id="ARBA00022786"/>
    </source>
</evidence>
<feature type="domain" description="RING-type" evidence="10">
    <location>
        <begin position="734"/>
        <end position="927"/>
    </location>
</feature>
<dbReference type="SUPFAM" id="SSF53300">
    <property type="entry name" value="vWA-like"/>
    <property type="match status" value="1"/>
</dbReference>
<keyword evidence="7" id="KW-0863">Zinc-finger</keyword>
<keyword evidence="9" id="KW-0862">Zinc</keyword>
<organism evidence="11 12">
    <name type="scientific">Stephanodiscus triporus</name>
    <dbReference type="NCBI Taxonomy" id="2934178"/>
    <lineage>
        <taxon>Eukaryota</taxon>
        <taxon>Sar</taxon>
        <taxon>Stramenopiles</taxon>
        <taxon>Ochrophyta</taxon>
        <taxon>Bacillariophyta</taxon>
        <taxon>Coscinodiscophyceae</taxon>
        <taxon>Thalassiosirophycidae</taxon>
        <taxon>Stephanodiscales</taxon>
        <taxon>Stephanodiscaceae</taxon>
        <taxon>Stephanodiscus</taxon>
    </lineage>
</organism>
<keyword evidence="3" id="KW-0808">Transferase</keyword>
<dbReference type="InterPro" id="IPR044066">
    <property type="entry name" value="TRIAD_supradom"/>
</dbReference>
<reference evidence="11 12" key="1">
    <citation type="submission" date="2024-10" db="EMBL/GenBank/DDBJ databases">
        <title>Updated reference genomes for cyclostephanoid diatoms.</title>
        <authorList>
            <person name="Roberts W.R."/>
            <person name="Alverson A.J."/>
        </authorList>
    </citation>
    <scope>NUCLEOTIDE SEQUENCE [LARGE SCALE GENOMIC DNA]</scope>
    <source>
        <strain evidence="11 12">AJA276-08</strain>
    </source>
</reference>
<keyword evidence="12" id="KW-1185">Reference proteome</keyword>
<keyword evidence="2" id="KW-0964">Secreted</keyword>
<dbReference type="InterPro" id="IPR056861">
    <property type="entry name" value="HMCN1-like_VWA"/>
</dbReference>
<dbReference type="AlphaFoldDB" id="A0ABD3NQV7"/>
<evidence type="ECO:0000256" key="2">
    <source>
        <dbReference type="ARBA" id="ARBA00022525"/>
    </source>
</evidence>
<dbReference type="PROSITE" id="PS51873">
    <property type="entry name" value="TRIAD"/>
    <property type="match status" value="1"/>
</dbReference>
<comment type="caution">
    <text evidence="11">The sequence shown here is derived from an EMBL/GenBank/DDBJ whole genome shotgun (WGS) entry which is preliminary data.</text>
</comment>
<name>A0ABD3NQV7_9STRA</name>
<gene>
    <name evidence="11" type="ORF">ACHAW5_007450</name>
</gene>
<evidence type="ECO:0000256" key="4">
    <source>
        <dbReference type="ARBA" id="ARBA00022723"/>
    </source>
</evidence>
<evidence type="ECO:0000313" key="11">
    <source>
        <dbReference type="EMBL" id="KAL3777476.1"/>
    </source>
</evidence>
<evidence type="ECO:0000256" key="1">
    <source>
        <dbReference type="ARBA" id="ARBA00004613"/>
    </source>
</evidence>
<dbReference type="GO" id="GO:0016740">
    <property type="term" value="F:transferase activity"/>
    <property type="evidence" value="ECO:0007669"/>
    <property type="project" value="UniProtKB-KW"/>
</dbReference>
<dbReference type="InterPro" id="IPR036465">
    <property type="entry name" value="vWFA_dom_sf"/>
</dbReference>
<dbReference type="Gene3D" id="1.20.120.1750">
    <property type="match status" value="1"/>
</dbReference>
<evidence type="ECO:0000256" key="6">
    <source>
        <dbReference type="ARBA" id="ARBA00022737"/>
    </source>
</evidence>
<protein>
    <recommendedName>
        <fullName evidence="10">RING-type domain-containing protein</fullName>
    </recommendedName>
</protein>
<proteinExistence type="predicted"/>
<dbReference type="GO" id="GO:0008270">
    <property type="term" value="F:zinc ion binding"/>
    <property type="evidence" value="ECO:0007669"/>
    <property type="project" value="UniProtKB-KW"/>
</dbReference>
<dbReference type="Gene3D" id="3.40.50.410">
    <property type="entry name" value="von Willebrand factor, type A domain"/>
    <property type="match status" value="1"/>
</dbReference>